<dbReference type="EMBL" id="VJWA01000002">
    <property type="protein sequence ID" value="TRW14984.1"/>
    <property type="molecule type" value="Genomic_DNA"/>
</dbReference>
<evidence type="ECO:0000313" key="3">
    <source>
        <dbReference type="Proteomes" id="UP000317894"/>
    </source>
</evidence>
<comment type="caution">
    <text evidence="2">The sequence shown here is derived from an EMBL/GenBank/DDBJ whole genome shotgun (WGS) entry which is preliminary data.</text>
</comment>
<dbReference type="AlphaFoldDB" id="A0A552U9T2"/>
<keyword evidence="1" id="KW-1133">Transmembrane helix</keyword>
<evidence type="ECO:0000256" key="1">
    <source>
        <dbReference type="SAM" id="Phobius"/>
    </source>
</evidence>
<feature type="transmembrane region" description="Helical" evidence="1">
    <location>
        <begin position="27"/>
        <end position="46"/>
    </location>
</feature>
<accession>A0A552U9T2</accession>
<dbReference type="Proteomes" id="UP000317894">
    <property type="component" value="Unassembled WGS sequence"/>
</dbReference>
<reference evidence="2 3" key="1">
    <citation type="submission" date="2019-07" db="EMBL/GenBank/DDBJ databases">
        <title>Novel species isolated from glacier.</title>
        <authorList>
            <person name="Liu Q."/>
            <person name="Xin Y.-H."/>
        </authorList>
    </citation>
    <scope>NUCLEOTIDE SEQUENCE [LARGE SCALE GENOMIC DNA]</scope>
    <source>
        <strain evidence="2 3">LB1R16</strain>
    </source>
</reference>
<organism evidence="2 3">
    <name type="scientific">Glacieibacterium frigidum</name>
    <dbReference type="NCBI Taxonomy" id="2593303"/>
    <lineage>
        <taxon>Bacteria</taxon>
        <taxon>Pseudomonadati</taxon>
        <taxon>Pseudomonadota</taxon>
        <taxon>Alphaproteobacteria</taxon>
        <taxon>Sphingomonadales</taxon>
        <taxon>Sphingosinicellaceae</taxon>
        <taxon>Glacieibacterium</taxon>
    </lineage>
</organism>
<keyword evidence="1" id="KW-0812">Transmembrane</keyword>
<proteinExistence type="predicted"/>
<name>A0A552U9T2_9SPHN</name>
<dbReference type="RefSeq" id="WP_144335153.1">
    <property type="nucleotide sequence ID" value="NZ_VJWA01000002.1"/>
</dbReference>
<keyword evidence="1" id="KW-0472">Membrane</keyword>
<gene>
    <name evidence="2" type="ORF">FMM06_15105</name>
</gene>
<evidence type="ECO:0000313" key="2">
    <source>
        <dbReference type="EMBL" id="TRW14984.1"/>
    </source>
</evidence>
<protein>
    <submittedName>
        <fullName evidence="2">Uncharacterized protein</fullName>
    </submittedName>
</protein>
<sequence length="98" mass="10706">MAENMTVVAADGTITTYQQPNETLDGGSFFAGMFVAVAAMLAAKIVKRRKARAAARRDDRDGARFGDDYAALAQRTATLERIVTEPATRLDREIEALR</sequence>
<keyword evidence="3" id="KW-1185">Reference proteome</keyword>